<dbReference type="PANTHER" id="PTHR46601">
    <property type="entry name" value="ULP_PROTEASE DOMAIN-CONTAINING PROTEIN"/>
    <property type="match status" value="1"/>
</dbReference>
<sequence>MIHLVMGFVNVRSTRGPFTHKQGIVFISNDLKHDADGVAHYLDMLYTYLQQTHPGLEHLEQYSDGCACQYRCARSFHDLSEHACKHKITITHNYFESCHRKSSADGLGAVIKYDASLAVTR</sequence>
<dbReference type="PANTHER" id="PTHR46601:SF1">
    <property type="entry name" value="ADF-H DOMAIN-CONTAINING PROTEIN"/>
    <property type="match status" value="1"/>
</dbReference>
<gene>
    <name evidence="1" type="ORF">OCBIM_22034966mg</name>
</gene>
<evidence type="ECO:0000313" key="1">
    <source>
        <dbReference type="EMBL" id="KOF75311.1"/>
    </source>
</evidence>
<accession>A0A0L8GE63</accession>
<name>A0A0L8GE63_OCTBM</name>
<organism evidence="1">
    <name type="scientific">Octopus bimaculoides</name>
    <name type="common">California two-spotted octopus</name>
    <dbReference type="NCBI Taxonomy" id="37653"/>
    <lineage>
        <taxon>Eukaryota</taxon>
        <taxon>Metazoa</taxon>
        <taxon>Spiralia</taxon>
        <taxon>Lophotrochozoa</taxon>
        <taxon>Mollusca</taxon>
        <taxon>Cephalopoda</taxon>
        <taxon>Coleoidea</taxon>
        <taxon>Octopodiformes</taxon>
        <taxon>Octopoda</taxon>
        <taxon>Incirrata</taxon>
        <taxon>Octopodidae</taxon>
        <taxon>Octopus</taxon>
    </lineage>
</organism>
<proteinExistence type="predicted"/>
<reference evidence="1" key="1">
    <citation type="submission" date="2015-07" db="EMBL/GenBank/DDBJ databases">
        <title>MeaNS - Measles Nucleotide Surveillance Program.</title>
        <authorList>
            <person name="Tran T."/>
            <person name="Druce J."/>
        </authorList>
    </citation>
    <scope>NUCLEOTIDE SEQUENCE</scope>
    <source>
        <strain evidence="1">UCB-OBI-ISO-001</strain>
        <tissue evidence="1">Gonad</tissue>
    </source>
</reference>
<dbReference type="AlphaFoldDB" id="A0A0L8GE63"/>
<dbReference type="EMBL" id="KQ422230">
    <property type="protein sequence ID" value="KOF75311.1"/>
    <property type="molecule type" value="Genomic_DNA"/>
</dbReference>
<protein>
    <submittedName>
        <fullName evidence="1">Uncharacterized protein</fullName>
    </submittedName>
</protein>